<keyword evidence="4" id="KW-1185">Reference proteome</keyword>
<protein>
    <recommendedName>
        <fullName evidence="5">Mid2 domain-containing protein</fullName>
    </recommendedName>
</protein>
<dbReference type="EMBL" id="BN001302">
    <property type="protein sequence ID" value="CBF76064.1"/>
    <property type="molecule type" value="Genomic_DNA"/>
</dbReference>
<keyword evidence="2" id="KW-0812">Transmembrane</keyword>
<feature type="compositionally biased region" description="Polar residues" evidence="1">
    <location>
        <begin position="83"/>
        <end position="98"/>
    </location>
</feature>
<keyword evidence="2" id="KW-1133">Transmembrane helix</keyword>
<sequence length="277" mass="29246">MSQAVPAETASTSTRTENHTTTTDKEESSSTTETTYPTTTTIEILTGTTTTTITITGTPKPYTTSTGTSSTTSDTSTDGDPTPQATVTIYSPLPTSNRSGNSLTTGAKAGIGIGVALGVLLVILGAMIFLRRYRGSAKGGNTGRSELDSAPISESANKTDSPVEMEATERRVFELPTKSGLAESGANWQYAIDPTSVAIHQDYNRDGQLRNPIWAQNATPVALFADAWLVPWEENLGNAPVSPKYPNVTGSPSKIRLIPYGSTKLHIADFPIAVQSS</sequence>
<reference evidence="4" key="1">
    <citation type="journal article" date="2005" name="Nature">
        <title>Sequencing of Aspergillus nidulans and comparative analysis with A. fumigatus and A. oryzae.</title>
        <authorList>
            <person name="Galagan J.E."/>
            <person name="Calvo S.E."/>
            <person name="Cuomo C."/>
            <person name="Ma L.J."/>
            <person name="Wortman J.R."/>
            <person name="Batzoglou S."/>
            <person name="Lee S.I."/>
            <person name="Basturkmen M."/>
            <person name="Spevak C.C."/>
            <person name="Clutterbuck J."/>
            <person name="Kapitonov V."/>
            <person name="Jurka J."/>
            <person name="Scazzocchio C."/>
            <person name="Farman M."/>
            <person name="Butler J."/>
            <person name="Purcell S."/>
            <person name="Harris S."/>
            <person name="Braus G.H."/>
            <person name="Draht O."/>
            <person name="Busch S."/>
            <person name="D'Enfert C."/>
            <person name="Bouchier C."/>
            <person name="Goldman G.H."/>
            <person name="Bell-Pedersen D."/>
            <person name="Griffiths-Jones S."/>
            <person name="Doonan J.H."/>
            <person name="Yu J."/>
            <person name="Vienken K."/>
            <person name="Pain A."/>
            <person name="Freitag M."/>
            <person name="Selker E.U."/>
            <person name="Archer D.B."/>
            <person name="Penalva M.A."/>
            <person name="Oakley B.R."/>
            <person name="Momany M."/>
            <person name="Tanaka T."/>
            <person name="Kumagai T."/>
            <person name="Asai K."/>
            <person name="Machida M."/>
            <person name="Nierman W.C."/>
            <person name="Denning D.W."/>
            <person name="Caddick M."/>
            <person name="Hynes M."/>
            <person name="Paoletti M."/>
            <person name="Fischer R."/>
            <person name="Miller B."/>
            <person name="Dyer P."/>
            <person name="Sachs M.S."/>
            <person name="Osmani S.A."/>
            <person name="Birren B.W."/>
        </authorList>
    </citation>
    <scope>NUCLEOTIDE SEQUENCE [LARGE SCALE GENOMIC DNA]</scope>
    <source>
        <strain evidence="4">FGSC A4 / ATCC 38163 / CBS 112.46 / NRRL 194 / M139</strain>
    </source>
</reference>
<dbReference type="RefSeq" id="XP_661086.1">
    <property type="nucleotide sequence ID" value="XM_655994.1"/>
</dbReference>
<dbReference type="VEuPathDB" id="FungiDB:AN3482"/>
<dbReference type="HOGENOM" id="CLU_1004824_0_0_1"/>
<dbReference type="OrthoDB" id="5358475at2759"/>
<name>Q5B7J8_EMENI</name>
<accession>Q5B7J8</accession>
<evidence type="ECO:0000313" key="4">
    <source>
        <dbReference type="Proteomes" id="UP000000560"/>
    </source>
</evidence>
<feature type="transmembrane region" description="Helical" evidence="2">
    <location>
        <begin position="109"/>
        <end position="130"/>
    </location>
</feature>
<evidence type="ECO:0000256" key="2">
    <source>
        <dbReference type="SAM" id="Phobius"/>
    </source>
</evidence>
<evidence type="ECO:0000256" key="1">
    <source>
        <dbReference type="SAM" id="MobiDB-lite"/>
    </source>
</evidence>
<feature type="compositionally biased region" description="Low complexity" evidence="1">
    <location>
        <begin position="29"/>
        <end position="82"/>
    </location>
</feature>
<dbReference type="Proteomes" id="UP000000560">
    <property type="component" value="Chromosome II"/>
</dbReference>
<dbReference type="AlphaFoldDB" id="Q5B7J8"/>
<feature type="compositionally biased region" description="Basic and acidic residues" evidence="1">
    <location>
        <begin position="16"/>
        <end position="28"/>
    </location>
</feature>
<proteinExistence type="predicted"/>
<gene>
    <name evidence="3" type="ORF">ANIA_03482</name>
</gene>
<evidence type="ECO:0008006" key="5">
    <source>
        <dbReference type="Google" id="ProtNLM"/>
    </source>
</evidence>
<dbReference type="InParanoid" id="Q5B7J8"/>
<accession>C8V559</accession>
<evidence type="ECO:0000313" key="3">
    <source>
        <dbReference type="EMBL" id="CBF76064.1"/>
    </source>
</evidence>
<keyword evidence="2" id="KW-0472">Membrane</keyword>
<reference evidence="4" key="2">
    <citation type="journal article" date="2009" name="Fungal Genet. Biol.">
        <title>The 2008 update of the Aspergillus nidulans genome annotation: a community effort.</title>
        <authorList>
            <person name="Wortman J.R."/>
            <person name="Gilsenan J.M."/>
            <person name="Joardar V."/>
            <person name="Deegan J."/>
            <person name="Clutterbuck J."/>
            <person name="Andersen M.R."/>
            <person name="Archer D."/>
            <person name="Bencina M."/>
            <person name="Braus G."/>
            <person name="Coutinho P."/>
            <person name="von Dohren H."/>
            <person name="Doonan J."/>
            <person name="Driessen A.J."/>
            <person name="Durek P."/>
            <person name="Espeso E."/>
            <person name="Fekete E."/>
            <person name="Flipphi M."/>
            <person name="Estrada C.G."/>
            <person name="Geysens S."/>
            <person name="Goldman G."/>
            <person name="de Groot P.W."/>
            <person name="Hansen K."/>
            <person name="Harris S.D."/>
            <person name="Heinekamp T."/>
            <person name="Helmstaedt K."/>
            <person name="Henrissat B."/>
            <person name="Hofmann G."/>
            <person name="Homan T."/>
            <person name="Horio T."/>
            <person name="Horiuchi H."/>
            <person name="James S."/>
            <person name="Jones M."/>
            <person name="Karaffa L."/>
            <person name="Karanyi Z."/>
            <person name="Kato M."/>
            <person name="Keller N."/>
            <person name="Kelly D.E."/>
            <person name="Kiel J.A."/>
            <person name="Kim J.M."/>
            <person name="van der Klei I.J."/>
            <person name="Klis F.M."/>
            <person name="Kovalchuk A."/>
            <person name="Krasevec N."/>
            <person name="Kubicek C.P."/>
            <person name="Liu B."/>
            <person name="Maccabe A."/>
            <person name="Meyer V."/>
            <person name="Mirabito P."/>
            <person name="Miskei M."/>
            <person name="Mos M."/>
            <person name="Mullins J."/>
            <person name="Nelson D.R."/>
            <person name="Nielsen J."/>
            <person name="Oakley B.R."/>
            <person name="Osmani S.A."/>
            <person name="Pakula T."/>
            <person name="Paszewski A."/>
            <person name="Paulsen I."/>
            <person name="Pilsyk S."/>
            <person name="Pocsi I."/>
            <person name="Punt P.J."/>
            <person name="Ram A.F."/>
            <person name="Ren Q."/>
            <person name="Robellet X."/>
            <person name="Robson G."/>
            <person name="Seiboth B."/>
            <person name="van Solingen P."/>
            <person name="Specht T."/>
            <person name="Sun J."/>
            <person name="Taheri-Talesh N."/>
            <person name="Takeshita N."/>
            <person name="Ussery D."/>
            <person name="vanKuyk P.A."/>
            <person name="Visser H."/>
            <person name="van de Vondervoort P.J."/>
            <person name="de Vries R.P."/>
            <person name="Walton J."/>
            <person name="Xiang X."/>
            <person name="Xiong Y."/>
            <person name="Zeng A.P."/>
            <person name="Brandt B.W."/>
            <person name="Cornell M.J."/>
            <person name="van den Hondel C.A."/>
            <person name="Visser J."/>
            <person name="Oliver S.G."/>
            <person name="Turner G."/>
        </authorList>
    </citation>
    <scope>GENOME REANNOTATION</scope>
    <source>
        <strain evidence="4">FGSC A4 / ATCC 38163 / CBS 112.46 / NRRL 194 / M139</strain>
    </source>
</reference>
<feature type="region of interest" description="Disordered" evidence="1">
    <location>
        <begin position="139"/>
        <end position="166"/>
    </location>
</feature>
<organism evidence="3 4">
    <name type="scientific">Emericella nidulans (strain FGSC A4 / ATCC 38163 / CBS 112.46 / NRRL 194 / M139)</name>
    <name type="common">Aspergillus nidulans</name>
    <dbReference type="NCBI Taxonomy" id="227321"/>
    <lineage>
        <taxon>Eukaryota</taxon>
        <taxon>Fungi</taxon>
        <taxon>Dikarya</taxon>
        <taxon>Ascomycota</taxon>
        <taxon>Pezizomycotina</taxon>
        <taxon>Eurotiomycetes</taxon>
        <taxon>Eurotiomycetidae</taxon>
        <taxon>Eurotiales</taxon>
        <taxon>Aspergillaceae</taxon>
        <taxon>Aspergillus</taxon>
        <taxon>Aspergillus subgen. Nidulantes</taxon>
    </lineage>
</organism>
<dbReference type="GeneID" id="2872905"/>
<feature type="region of interest" description="Disordered" evidence="1">
    <location>
        <begin position="1"/>
        <end position="98"/>
    </location>
</feature>
<dbReference type="KEGG" id="ani:ANIA_03482"/>